<dbReference type="GO" id="GO:0022857">
    <property type="term" value="F:transmembrane transporter activity"/>
    <property type="evidence" value="ECO:0007669"/>
    <property type="project" value="InterPro"/>
</dbReference>
<dbReference type="FunFam" id="1.20.1720.10:FF:000004">
    <property type="entry name" value="EmrB/QacA family drug resistance transporter"/>
    <property type="match status" value="1"/>
</dbReference>
<dbReference type="InterPro" id="IPR020846">
    <property type="entry name" value="MFS_dom"/>
</dbReference>
<dbReference type="Pfam" id="PF07690">
    <property type="entry name" value="MFS_1"/>
    <property type="match status" value="1"/>
</dbReference>
<feature type="transmembrane region" description="Helical" evidence="7">
    <location>
        <begin position="223"/>
        <end position="243"/>
    </location>
</feature>
<dbReference type="AlphaFoldDB" id="A0A9P6UFB5"/>
<keyword evidence="4 7" id="KW-0812">Transmembrane</keyword>
<feature type="transmembrane region" description="Helical" evidence="7">
    <location>
        <begin position="137"/>
        <end position="164"/>
    </location>
</feature>
<dbReference type="InterPro" id="IPR011701">
    <property type="entry name" value="MFS"/>
</dbReference>
<evidence type="ECO:0000256" key="6">
    <source>
        <dbReference type="ARBA" id="ARBA00023136"/>
    </source>
</evidence>
<keyword evidence="5 7" id="KW-1133">Transmembrane helix</keyword>
<evidence type="ECO:0000313" key="9">
    <source>
        <dbReference type="EMBL" id="KAG0293439.1"/>
    </source>
</evidence>
<feature type="transmembrane region" description="Helical" evidence="7">
    <location>
        <begin position="532"/>
        <end position="555"/>
    </location>
</feature>
<feature type="transmembrane region" description="Helical" evidence="7">
    <location>
        <begin position="399"/>
        <end position="418"/>
    </location>
</feature>
<evidence type="ECO:0000256" key="3">
    <source>
        <dbReference type="ARBA" id="ARBA00022475"/>
    </source>
</evidence>
<feature type="transmembrane region" description="Helical" evidence="7">
    <location>
        <begin position="370"/>
        <end position="392"/>
    </location>
</feature>
<evidence type="ECO:0000256" key="4">
    <source>
        <dbReference type="ARBA" id="ARBA00022692"/>
    </source>
</evidence>
<dbReference type="Gene3D" id="1.20.1720.10">
    <property type="entry name" value="Multidrug resistance protein D"/>
    <property type="match status" value="1"/>
</dbReference>
<keyword evidence="2" id="KW-0813">Transport</keyword>
<proteinExistence type="predicted"/>
<dbReference type="CDD" id="cd17502">
    <property type="entry name" value="MFS_Azr1_MDR_like"/>
    <property type="match status" value="1"/>
</dbReference>
<sequence length="565" mass="61877">MDSNIRDPSSFPQDIYLDTVPSTTTLTTVKPEGCIDPYNIDSKGDLEQQELDKEEDAPVRTPPPTGIRRFFLFAGLFLGCFLGSLDITIIATALPQISSDFNSQSQMAWIATSYLLAYTAFQSLYGRFSDIFGLKPMYLFASGIFLVGSIGCGAASTMIMLIIFRALQGIGGAGLFSLMMIMVSTMFDDLAERARYQSLGWLAFGIAGVTGPLLGGVFVEHSTWRWCFYMNLPIGVFGFILVAKFYQIPFERTDKNMKTTLKRVDYTGVALIIASVLCLLLPLNWGGTAYAWNSAVIIVLLCLCFVFIAALVFVELRTPEPILPMTLFLNREVALVCTINGLMGLVFTGCTYYVPLYFQVVKGVSTTDSGLRLMPCIIGAVFSTCASSILLSKIKDYRIFIATGTATLTLAVGLFIMFDEGTSLAEQLVFVLIMGLGQGLIYQNCVLACQDCTDAKDIAVATGLVAFINSIGNAVGVAVCADVINNALSTNLSKLSKESQTILKEFNVIENMNSIHTLPEELRVEVVHAYALSFRMLFIVLTPMMGFAFLLTFFIRRRGSLAKKT</sequence>
<comment type="caution">
    <text evidence="9">The sequence shown here is derived from an EMBL/GenBank/DDBJ whole genome shotgun (WGS) entry which is preliminary data.</text>
</comment>
<feature type="domain" description="Major facilitator superfamily (MFS) profile" evidence="8">
    <location>
        <begin position="72"/>
        <end position="560"/>
    </location>
</feature>
<dbReference type="PANTHER" id="PTHR23501">
    <property type="entry name" value="MAJOR FACILITATOR SUPERFAMILY"/>
    <property type="match status" value="1"/>
</dbReference>
<dbReference type="Gene3D" id="1.20.1250.20">
    <property type="entry name" value="MFS general substrate transporter like domains"/>
    <property type="match status" value="1"/>
</dbReference>
<organism evidence="9 10">
    <name type="scientific">Linnemannia gamsii</name>
    <dbReference type="NCBI Taxonomy" id="64522"/>
    <lineage>
        <taxon>Eukaryota</taxon>
        <taxon>Fungi</taxon>
        <taxon>Fungi incertae sedis</taxon>
        <taxon>Mucoromycota</taxon>
        <taxon>Mortierellomycotina</taxon>
        <taxon>Mortierellomycetes</taxon>
        <taxon>Mortierellales</taxon>
        <taxon>Mortierellaceae</taxon>
        <taxon>Linnemannia</taxon>
    </lineage>
</organism>
<name>A0A9P6UFB5_9FUNG</name>
<dbReference type="SUPFAM" id="SSF103473">
    <property type="entry name" value="MFS general substrate transporter"/>
    <property type="match status" value="2"/>
</dbReference>
<keyword evidence="10" id="KW-1185">Reference proteome</keyword>
<evidence type="ECO:0000256" key="2">
    <source>
        <dbReference type="ARBA" id="ARBA00022448"/>
    </source>
</evidence>
<feature type="transmembrane region" description="Helical" evidence="7">
    <location>
        <begin position="199"/>
        <end position="217"/>
    </location>
</feature>
<dbReference type="EMBL" id="JAAAIN010002414">
    <property type="protein sequence ID" value="KAG0293439.1"/>
    <property type="molecule type" value="Genomic_DNA"/>
</dbReference>
<keyword evidence="6 7" id="KW-0472">Membrane</keyword>
<feature type="transmembrane region" description="Helical" evidence="7">
    <location>
        <begin position="458"/>
        <end position="484"/>
    </location>
</feature>
<dbReference type="PANTHER" id="PTHR23501:SF191">
    <property type="entry name" value="VACUOLAR BASIC AMINO ACID TRANSPORTER 4"/>
    <property type="match status" value="1"/>
</dbReference>
<keyword evidence="3" id="KW-1003">Cell membrane</keyword>
<feature type="transmembrane region" description="Helical" evidence="7">
    <location>
        <begin position="424"/>
        <end position="446"/>
    </location>
</feature>
<accession>A0A9P6UFB5</accession>
<evidence type="ECO:0000259" key="8">
    <source>
        <dbReference type="PROSITE" id="PS50850"/>
    </source>
</evidence>
<evidence type="ECO:0000256" key="1">
    <source>
        <dbReference type="ARBA" id="ARBA00004651"/>
    </source>
</evidence>
<evidence type="ECO:0000256" key="7">
    <source>
        <dbReference type="SAM" id="Phobius"/>
    </source>
</evidence>
<dbReference type="OrthoDB" id="10021397at2759"/>
<gene>
    <name evidence="9" type="ORF">BGZ97_005347</name>
</gene>
<reference evidence="9" key="1">
    <citation type="journal article" date="2020" name="Fungal Divers.">
        <title>Resolving the Mortierellaceae phylogeny through synthesis of multi-gene phylogenetics and phylogenomics.</title>
        <authorList>
            <person name="Vandepol N."/>
            <person name="Liber J."/>
            <person name="Desiro A."/>
            <person name="Na H."/>
            <person name="Kennedy M."/>
            <person name="Barry K."/>
            <person name="Grigoriev I.V."/>
            <person name="Miller A.N."/>
            <person name="O'Donnell K."/>
            <person name="Stajich J.E."/>
            <person name="Bonito G."/>
        </authorList>
    </citation>
    <scope>NUCLEOTIDE SEQUENCE</scope>
    <source>
        <strain evidence="9">NVP60</strain>
    </source>
</reference>
<feature type="transmembrane region" description="Helical" evidence="7">
    <location>
        <begin position="70"/>
        <end position="94"/>
    </location>
</feature>
<protein>
    <recommendedName>
        <fullName evidence="8">Major facilitator superfamily (MFS) profile domain-containing protein</fullName>
    </recommendedName>
</protein>
<feature type="transmembrane region" description="Helical" evidence="7">
    <location>
        <begin position="106"/>
        <end position="125"/>
    </location>
</feature>
<dbReference type="Proteomes" id="UP000823405">
    <property type="component" value="Unassembled WGS sequence"/>
</dbReference>
<evidence type="ECO:0000313" key="10">
    <source>
        <dbReference type="Proteomes" id="UP000823405"/>
    </source>
</evidence>
<dbReference type="PROSITE" id="PS50850">
    <property type="entry name" value="MFS"/>
    <property type="match status" value="1"/>
</dbReference>
<feature type="transmembrane region" description="Helical" evidence="7">
    <location>
        <begin position="170"/>
        <end position="187"/>
    </location>
</feature>
<comment type="subcellular location">
    <subcellularLocation>
        <location evidence="1">Cell membrane</location>
        <topology evidence="1">Multi-pass membrane protein</topology>
    </subcellularLocation>
</comment>
<feature type="transmembrane region" description="Helical" evidence="7">
    <location>
        <begin position="289"/>
        <end position="313"/>
    </location>
</feature>
<feature type="transmembrane region" description="Helical" evidence="7">
    <location>
        <begin position="333"/>
        <end position="358"/>
    </location>
</feature>
<feature type="transmembrane region" description="Helical" evidence="7">
    <location>
        <begin position="264"/>
        <end position="283"/>
    </location>
</feature>
<evidence type="ECO:0000256" key="5">
    <source>
        <dbReference type="ARBA" id="ARBA00022989"/>
    </source>
</evidence>
<dbReference type="GO" id="GO:0005886">
    <property type="term" value="C:plasma membrane"/>
    <property type="evidence" value="ECO:0007669"/>
    <property type="project" value="UniProtKB-SubCell"/>
</dbReference>
<dbReference type="InterPro" id="IPR036259">
    <property type="entry name" value="MFS_trans_sf"/>
</dbReference>